<dbReference type="AlphaFoldDB" id="A0A2G9Z111"/>
<protein>
    <recommendedName>
        <fullName evidence="1">HNH nuclease domain-containing protein</fullName>
    </recommendedName>
</protein>
<feature type="domain" description="HNH nuclease" evidence="1">
    <location>
        <begin position="10"/>
        <end position="63"/>
    </location>
</feature>
<evidence type="ECO:0000313" key="3">
    <source>
        <dbReference type="Proteomes" id="UP000228681"/>
    </source>
</evidence>
<reference evidence="2 3" key="1">
    <citation type="submission" date="2017-09" db="EMBL/GenBank/DDBJ databases">
        <title>Depth-based differentiation of microbial function through sediment-hosted aquifers and enrichment of novel symbionts in the deep terrestrial subsurface.</title>
        <authorList>
            <person name="Probst A.J."/>
            <person name="Ladd B."/>
            <person name="Jarett J.K."/>
            <person name="Geller-Mcgrath D.E."/>
            <person name="Sieber C.M."/>
            <person name="Emerson J.B."/>
            <person name="Anantharaman K."/>
            <person name="Thomas B.C."/>
            <person name="Malmstrom R."/>
            <person name="Stieglmeier M."/>
            <person name="Klingl A."/>
            <person name="Woyke T."/>
            <person name="Ryan C.M."/>
            <person name="Banfield J.F."/>
        </authorList>
    </citation>
    <scope>NUCLEOTIDE SEQUENCE [LARGE SCALE GENOMIC DNA]</scope>
    <source>
        <strain evidence="2">CG23_combo_of_CG06-09_8_20_14_all_36_12</strain>
    </source>
</reference>
<dbReference type="InterPro" id="IPR003615">
    <property type="entry name" value="HNH_nuc"/>
</dbReference>
<gene>
    <name evidence="2" type="ORF">COX34_00200</name>
</gene>
<dbReference type="Proteomes" id="UP000228681">
    <property type="component" value="Unassembled WGS sequence"/>
</dbReference>
<dbReference type="PANTHER" id="PTHR33877">
    <property type="entry name" value="SLL1193 PROTEIN"/>
    <property type="match status" value="1"/>
</dbReference>
<dbReference type="InterPro" id="IPR029471">
    <property type="entry name" value="HNH_5"/>
</dbReference>
<name>A0A2G9Z111_9BACT</name>
<dbReference type="Gene3D" id="1.10.30.50">
    <property type="match status" value="1"/>
</dbReference>
<proteinExistence type="predicted"/>
<organism evidence="2 3">
    <name type="scientific">Candidatus Nealsonbacteria bacterium CG23_combo_of_CG06-09_8_20_14_all_36_12</name>
    <dbReference type="NCBI Taxonomy" id="1974718"/>
    <lineage>
        <taxon>Bacteria</taxon>
        <taxon>Candidatus Nealsoniibacteriota</taxon>
    </lineage>
</organism>
<dbReference type="Pfam" id="PF14279">
    <property type="entry name" value="HNH_5"/>
    <property type="match status" value="1"/>
</dbReference>
<dbReference type="PANTHER" id="PTHR33877:SF2">
    <property type="entry name" value="OS07G0170200 PROTEIN"/>
    <property type="match status" value="1"/>
</dbReference>
<dbReference type="InterPro" id="IPR052892">
    <property type="entry name" value="NA-targeting_endonuclease"/>
</dbReference>
<dbReference type="CDD" id="cd00085">
    <property type="entry name" value="HNHc"/>
    <property type="match status" value="1"/>
</dbReference>
<dbReference type="SMART" id="SM00507">
    <property type="entry name" value="HNHc"/>
    <property type="match status" value="1"/>
</dbReference>
<sequence>MLAEGNYTWEEWKGLKKKYNYSCIICGRKEPEVKLTADHIIPISKGGINWISNIQPLCQSCNSRKGKRLIATI</sequence>
<evidence type="ECO:0000313" key="2">
    <source>
        <dbReference type="EMBL" id="PIP25170.1"/>
    </source>
</evidence>
<accession>A0A2G9Z111</accession>
<evidence type="ECO:0000259" key="1">
    <source>
        <dbReference type="SMART" id="SM00507"/>
    </source>
</evidence>
<dbReference type="EMBL" id="PCRS01000002">
    <property type="protein sequence ID" value="PIP25170.1"/>
    <property type="molecule type" value="Genomic_DNA"/>
</dbReference>
<comment type="caution">
    <text evidence="2">The sequence shown here is derived from an EMBL/GenBank/DDBJ whole genome shotgun (WGS) entry which is preliminary data.</text>
</comment>